<evidence type="ECO:0000256" key="1">
    <source>
        <dbReference type="SAM" id="MobiDB-lite"/>
    </source>
</evidence>
<feature type="compositionally biased region" description="Basic and acidic residues" evidence="1">
    <location>
        <begin position="16"/>
        <end position="26"/>
    </location>
</feature>
<proteinExistence type="predicted"/>
<evidence type="ECO:0000313" key="3">
    <source>
        <dbReference type="Proteomes" id="UP000756530"/>
    </source>
</evidence>
<organism evidence="2 3">
    <name type="scientific">Maritimibacter dapengensis</name>
    <dbReference type="NCBI Taxonomy" id="2836868"/>
    <lineage>
        <taxon>Bacteria</taxon>
        <taxon>Pseudomonadati</taxon>
        <taxon>Pseudomonadota</taxon>
        <taxon>Alphaproteobacteria</taxon>
        <taxon>Rhodobacterales</taxon>
        <taxon>Roseobacteraceae</taxon>
        <taxon>Maritimibacter</taxon>
    </lineage>
</organism>
<name>A0ABS6T0W9_9RHOB</name>
<protein>
    <recommendedName>
        <fullName evidence="4">HNH endonuclease</fullName>
    </recommendedName>
</protein>
<accession>A0ABS6T0W9</accession>
<reference evidence="2 3" key="1">
    <citation type="submission" date="2021-05" db="EMBL/GenBank/DDBJ databases">
        <title>Culturable bacteria isolated from Daya Bay.</title>
        <authorList>
            <person name="Zheng W."/>
            <person name="Yu S."/>
            <person name="Huang Y."/>
        </authorList>
    </citation>
    <scope>NUCLEOTIDE SEQUENCE [LARGE SCALE GENOMIC DNA]</scope>
    <source>
        <strain evidence="2 3">DP4N28-5</strain>
    </source>
</reference>
<feature type="region of interest" description="Disordered" evidence="1">
    <location>
        <begin position="1"/>
        <end position="26"/>
    </location>
</feature>
<dbReference type="RefSeq" id="WP_218391415.1">
    <property type="nucleotide sequence ID" value="NZ_JAHUZE010000001.1"/>
</dbReference>
<evidence type="ECO:0000313" key="2">
    <source>
        <dbReference type="EMBL" id="MBV7378393.1"/>
    </source>
</evidence>
<comment type="caution">
    <text evidence="2">The sequence shown here is derived from an EMBL/GenBank/DDBJ whole genome shotgun (WGS) entry which is preliminary data.</text>
</comment>
<evidence type="ECO:0008006" key="4">
    <source>
        <dbReference type="Google" id="ProtNLM"/>
    </source>
</evidence>
<gene>
    <name evidence="2" type="ORF">KJP28_05610</name>
</gene>
<keyword evidence="3" id="KW-1185">Reference proteome</keyword>
<sequence length="405" mass="46302">MAVAAMPISHLQRSPQRHERARADTRRTKIERQLWKSDDDLEKRETDGCAATTSLPRLAQPMPDFLREQLPADYVFRLTERALDPNNINAGRCFLCGDEPTKGKGEHVIPKWLQNRFNIWDSQLGLLNGSLLPYRNLRVPACSVCNGEVLGKTENYVSKLSADNIPEWSVADSYEVGRWMAKILVGILYKEAALLYDQRQPELGSIFPPDAMDEMFLLHLLLQSWRKRILFRAIHTQHPFTLYVYALDEDKNYGSFNLSTNIFGKSICVRFGDLGFAFVGDGGLQHEMADLGPFGLARQQLHPIQFDELAARVHYKSALRDATHRYFHAEDVDTFRFQQMAVVPNTKTKLPDGSDQVFRPWSLKQLAEVLEMYQVPGFEYLVDEAGEAAFTRLVDETGQRLSFKE</sequence>
<dbReference type="Proteomes" id="UP000756530">
    <property type="component" value="Unassembled WGS sequence"/>
</dbReference>
<dbReference type="EMBL" id="JAHUZE010000001">
    <property type="protein sequence ID" value="MBV7378393.1"/>
    <property type="molecule type" value="Genomic_DNA"/>
</dbReference>